<dbReference type="InterPro" id="IPR008160">
    <property type="entry name" value="Collagen"/>
</dbReference>
<feature type="domain" description="C1q" evidence="9">
    <location>
        <begin position="924"/>
        <end position="1072"/>
    </location>
</feature>
<feature type="region of interest" description="Disordered" evidence="7">
    <location>
        <begin position="871"/>
        <end position="920"/>
    </location>
</feature>
<reference evidence="11 12" key="2">
    <citation type="submission" date="2019-04" db="EMBL/GenBank/DDBJ databases">
        <title>The genome sequence of big-headed turtle.</title>
        <authorList>
            <person name="Gong S."/>
        </authorList>
    </citation>
    <scope>NUCLEOTIDE SEQUENCE [LARGE SCALE GENOMIC DNA]</scope>
    <source>
        <strain evidence="11">DO16091913</strain>
        <tissue evidence="11">Muscle</tissue>
    </source>
</reference>
<dbReference type="InterPro" id="IPR001073">
    <property type="entry name" value="C1q_dom"/>
</dbReference>
<proteinExistence type="predicted"/>
<keyword evidence="11" id="KW-0675">Receptor</keyword>
<dbReference type="PROSITE" id="PS51041">
    <property type="entry name" value="EMI"/>
    <property type="match status" value="1"/>
</dbReference>
<evidence type="ECO:0000256" key="8">
    <source>
        <dbReference type="SAM" id="SignalP"/>
    </source>
</evidence>
<evidence type="ECO:0000313" key="12">
    <source>
        <dbReference type="Proteomes" id="UP000297703"/>
    </source>
</evidence>
<name>A0A4D9DTI7_9SAUR</name>
<feature type="coiled-coil region" evidence="6">
    <location>
        <begin position="181"/>
        <end position="208"/>
    </location>
</feature>
<evidence type="ECO:0000256" key="5">
    <source>
        <dbReference type="ARBA" id="ARBA00023157"/>
    </source>
</evidence>
<evidence type="ECO:0000256" key="7">
    <source>
        <dbReference type="SAM" id="MobiDB-lite"/>
    </source>
</evidence>
<feature type="signal peptide" evidence="8">
    <location>
        <begin position="1"/>
        <end position="20"/>
    </location>
</feature>
<comment type="subcellular location">
    <subcellularLocation>
        <location evidence="1">Secreted</location>
    </subcellularLocation>
</comment>
<evidence type="ECO:0000259" key="9">
    <source>
        <dbReference type="PROSITE" id="PS50871"/>
    </source>
</evidence>
<evidence type="ECO:0000259" key="10">
    <source>
        <dbReference type="PROSITE" id="PS51041"/>
    </source>
</evidence>
<dbReference type="SUPFAM" id="SSF49842">
    <property type="entry name" value="TNF-like"/>
    <property type="match status" value="1"/>
</dbReference>
<gene>
    <name evidence="11" type="ORF">DR999_PMT19885</name>
</gene>
<dbReference type="PROSITE" id="PS50871">
    <property type="entry name" value="C1Q"/>
    <property type="match status" value="1"/>
</dbReference>
<dbReference type="GO" id="GO:0030023">
    <property type="term" value="F:extracellular matrix constituent conferring elasticity"/>
    <property type="evidence" value="ECO:0007669"/>
    <property type="project" value="TreeGrafter"/>
</dbReference>
<dbReference type="InterPro" id="IPR008983">
    <property type="entry name" value="Tumour_necrosis_fac-like_dom"/>
</dbReference>
<dbReference type="SMART" id="SM00110">
    <property type="entry name" value="C1Q"/>
    <property type="match status" value="1"/>
</dbReference>
<feature type="chain" id="PRO_5020026081" evidence="8">
    <location>
        <begin position="21"/>
        <end position="1075"/>
    </location>
</feature>
<dbReference type="EMBL" id="QXTE01000418">
    <property type="protein sequence ID" value="TFJ98192.1"/>
    <property type="molecule type" value="Genomic_DNA"/>
</dbReference>
<dbReference type="OrthoDB" id="9880922at2759"/>
<dbReference type="Gene3D" id="1.10.287.1490">
    <property type="match status" value="1"/>
</dbReference>
<evidence type="ECO:0000256" key="1">
    <source>
        <dbReference type="ARBA" id="ARBA00004613"/>
    </source>
</evidence>
<evidence type="ECO:0000256" key="3">
    <source>
        <dbReference type="ARBA" id="ARBA00022729"/>
    </source>
</evidence>
<keyword evidence="3 8" id="KW-0732">Signal</keyword>
<dbReference type="Pfam" id="PF01391">
    <property type="entry name" value="Collagen"/>
    <property type="match status" value="1"/>
</dbReference>
<evidence type="ECO:0000256" key="4">
    <source>
        <dbReference type="ARBA" id="ARBA00023054"/>
    </source>
</evidence>
<comment type="caution">
    <text evidence="11">The sequence shown here is derived from an EMBL/GenBank/DDBJ whole genome shotgun (WGS) entry which is preliminary data.</text>
</comment>
<feature type="region of interest" description="Disordered" evidence="7">
    <location>
        <begin position="138"/>
        <end position="179"/>
    </location>
</feature>
<dbReference type="Gene3D" id="2.60.120.40">
    <property type="match status" value="1"/>
</dbReference>
<feature type="compositionally biased region" description="Gly residues" evidence="7">
    <location>
        <begin position="263"/>
        <end position="275"/>
    </location>
</feature>
<dbReference type="PANTHER" id="PTHR15427:SF1">
    <property type="entry name" value="EMILIN-1"/>
    <property type="match status" value="1"/>
</dbReference>
<dbReference type="Proteomes" id="UP000297703">
    <property type="component" value="Unassembled WGS sequence"/>
</dbReference>
<feature type="domain" description="EMI" evidence="10">
    <location>
        <begin position="61"/>
        <end position="138"/>
    </location>
</feature>
<dbReference type="Pfam" id="PF07546">
    <property type="entry name" value="EMI"/>
    <property type="match status" value="1"/>
</dbReference>
<protein>
    <submittedName>
        <fullName evidence="11">Vasopressin V2 receptor</fullName>
    </submittedName>
</protein>
<dbReference type="GO" id="GO:0005576">
    <property type="term" value="C:extracellular region"/>
    <property type="evidence" value="ECO:0007669"/>
    <property type="project" value="UniProtKB-SubCell"/>
</dbReference>
<keyword evidence="5" id="KW-1015">Disulfide bond</keyword>
<feature type="coiled-coil region" evidence="6">
    <location>
        <begin position="742"/>
        <end position="769"/>
    </location>
</feature>
<evidence type="ECO:0000256" key="2">
    <source>
        <dbReference type="ARBA" id="ARBA00022525"/>
    </source>
</evidence>
<keyword evidence="12" id="KW-1185">Reference proteome</keyword>
<dbReference type="PANTHER" id="PTHR15427">
    <property type="entry name" value="EMILIN ELASTIN MICROFIBRIL INTERFACE-LOCATED PROTEIN ELASTIN MICROFIBRIL INTERFACER"/>
    <property type="match status" value="1"/>
</dbReference>
<organism evidence="11 12">
    <name type="scientific">Platysternon megacephalum</name>
    <name type="common">big-headed turtle</name>
    <dbReference type="NCBI Taxonomy" id="55544"/>
    <lineage>
        <taxon>Eukaryota</taxon>
        <taxon>Metazoa</taxon>
        <taxon>Chordata</taxon>
        <taxon>Craniata</taxon>
        <taxon>Vertebrata</taxon>
        <taxon>Euteleostomi</taxon>
        <taxon>Archelosauria</taxon>
        <taxon>Testudinata</taxon>
        <taxon>Testudines</taxon>
        <taxon>Cryptodira</taxon>
        <taxon>Durocryptodira</taxon>
        <taxon>Testudinoidea</taxon>
        <taxon>Platysternidae</taxon>
        <taxon>Platysternon</taxon>
    </lineage>
</organism>
<dbReference type="STRING" id="55544.A0A4D9DTI7"/>
<keyword evidence="4 6" id="KW-0175">Coiled coil</keyword>
<evidence type="ECO:0000313" key="11">
    <source>
        <dbReference type="EMBL" id="TFJ98192.1"/>
    </source>
</evidence>
<dbReference type="Pfam" id="PF00386">
    <property type="entry name" value="C1q"/>
    <property type="match status" value="1"/>
</dbReference>
<reference evidence="11 12" key="1">
    <citation type="submission" date="2019-04" db="EMBL/GenBank/DDBJ databases">
        <title>Draft genome of the big-headed turtle Platysternon megacephalum.</title>
        <authorList>
            <person name="Gong S."/>
        </authorList>
    </citation>
    <scope>NUCLEOTIDE SEQUENCE [LARGE SCALE GENOMIC DNA]</scope>
    <source>
        <strain evidence="11">DO16091913</strain>
        <tissue evidence="11">Muscle</tissue>
    </source>
</reference>
<evidence type="ECO:0000256" key="6">
    <source>
        <dbReference type="SAM" id="Coils"/>
    </source>
</evidence>
<keyword evidence="2" id="KW-0964">Secreted</keyword>
<sequence length="1075" mass="114023">MAVGWLWGSLCCLLAGVAWTANYPPRYSLYTGGAVPLSQGPAPAAQGTPQAQPGARAASRHRNWCAYVVTRTVSCVVEDGVDTFVKPDYQPCGWGQLQCPRIVTYRSYLRPRYKVAYKTVSDMEWKCCHGYSGDDCLEGPAQGPPLTTTRPRPKPGRPTLSGFGNPLSGLGGEGRGDAEKVKQLEEKVQTLSKQLQDLQATTEKLLQEGSKAVELSLNGKQPADAAAQPEMKETLNKIQRHLQHLDNRISSHDAELTNLSNGQGPGPGQGPGAPQGGALLLQEVERLVQESCATCLAGSEGLRRQQAEDRERMRGLEKLISSVDQRNREAVESIQRHVSGLGGRLPKDCCSQLDELRGRVGDLEQRLGGVSGSFTMLNERLDHELAGLELAGAGQGAGGPVLEGRLVEMERRLNATQRSLEEHHAQQQPHLHSHLAGELSRRLSGAEGELANVAGQLSGFQGHVHEALANLSQDVETLKDSVAQSGALVMELQGQGVGCSQPCPTPHDPSLGSQDSQISNILSDLARRVQDNEGQLRTLGSNLHQLSSSGVGLAGSVRALQAEGKKLRELVGANGESLVRLAAEIGKLETQLLGTGGSATDPTAKDLALFFNRTGARLGQLEAELRGLSGAVRAEQRGCSQACAALQDEVGRLRGEVATCSCPLLPRKPEQGREPVEAHKPLDGFSVFGGTSAVDLKSLQGELSEVILSFSSLNDTLRGLQSTVDKHQTDLHELGSTKDRIIAEINKVQAEATERAAESEERLEGVTRQLRGEAGECRRAAGGLEQRLATLEGVCERLDAVSGSLRKVKEGLSKHVTGLWGCLQEVNGTLRTHGALLDKLQDARLGAVHPRLGALNASLLRLQGEVHNLTRQDLAGPPGPPGPEGPMGRSGPPGPAGPAGKDGEQGPMGPPGLPGEQGPVGEAAEVPRVAFSAALTSRHVEPGTIPFDRLLVNDGDAYDPYSGIFTVPVAGRYFVSAVLTGHRNEKIEAVLSRSNQGIARSDSGGYQPEGLENKPVAENQPSPGSLGVFNLLLQLEAGETLCVDLVTGRLAHSSDEPLTVFSGVLLYPGEGDEAG</sequence>
<dbReference type="AlphaFoldDB" id="A0A4D9DTI7"/>
<feature type="region of interest" description="Disordered" evidence="7">
    <location>
        <begin position="255"/>
        <end position="275"/>
    </location>
</feature>
<dbReference type="InterPro" id="IPR011489">
    <property type="entry name" value="EMI_domain"/>
</dbReference>
<dbReference type="InterPro" id="IPR050392">
    <property type="entry name" value="Collagen/C1q_domain"/>
</dbReference>
<accession>A0A4D9DTI7</accession>
<feature type="region of interest" description="Disordered" evidence="7">
    <location>
        <begin position="997"/>
        <end position="1019"/>
    </location>
</feature>